<evidence type="ECO:0000313" key="2">
    <source>
        <dbReference type="Proteomes" id="UP001234343"/>
    </source>
</evidence>
<dbReference type="SUPFAM" id="SSF53850">
    <property type="entry name" value="Periplasmic binding protein-like II"/>
    <property type="match status" value="1"/>
</dbReference>
<evidence type="ECO:0000313" key="1">
    <source>
        <dbReference type="EMBL" id="MDM7861316.1"/>
    </source>
</evidence>
<dbReference type="EMBL" id="JAUCBP010000010">
    <property type="protein sequence ID" value="MDM7861316.1"/>
    <property type="molecule type" value="Genomic_DNA"/>
</dbReference>
<name>A0ABT7SYR6_9ALTE</name>
<reference evidence="1 2" key="1">
    <citation type="submission" date="2023-06" db="EMBL/GenBank/DDBJ databases">
        <title>Alteromonas sp. ASW11-36 isolated from intertidal sand.</title>
        <authorList>
            <person name="Li Y."/>
        </authorList>
    </citation>
    <scope>NUCLEOTIDE SEQUENCE [LARGE SCALE GENOMIC DNA]</scope>
    <source>
        <strain evidence="1 2">ASW11-36</strain>
    </source>
</reference>
<protein>
    <submittedName>
        <fullName evidence="1">Transporter substrate-binding domain-containing protein</fullName>
    </submittedName>
</protein>
<gene>
    <name evidence="1" type="ORF">QTP81_11985</name>
</gene>
<dbReference type="Proteomes" id="UP001234343">
    <property type="component" value="Unassembled WGS sequence"/>
</dbReference>
<comment type="caution">
    <text evidence="1">The sequence shown here is derived from an EMBL/GenBank/DDBJ whole genome shotgun (WGS) entry which is preliminary data.</text>
</comment>
<dbReference type="RefSeq" id="WP_289365758.1">
    <property type="nucleotide sequence ID" value="NZ_JAUCBP010000010.1"/>
</dbReference>
<dbReference type="Gene3D" id="3.40.190.10">
    <property type="entry name" value="Periplasmic binding protein-like II"/>
    <property type="match status" value="2"/>
</dbReference>
<organism evidence="1 2">
    <name type="scientific">Alteromonas arenosi</name>
    <dbReference type="NCBI Taxonomy" id="3055817"/>
    <lineage>
        <taxon>Bacteria</taxon>
        <taxon>Pseudomonadati</taxon>
        <taxon>Pseudomonadota</taxon>
        <taxon>Gammaproteobacteria</taxon>
        <taxon>Alteromonadales</taxon>
        <taxon>Alteromonadaceae</taxon>
        <taxon>Alteromonas/Salinimonas group</taxon>
        <taxon>Alteromonas</taxon>
    </lineage>
</organism>
<proteinExistence type="predicted"/>
<accession>A0ABT7SYR6</accession>
<keyword evidence="2" id="KW-1185">Reference proteome</keyword>
<sequence length="238" mass="26726">MSTLIVSVSLSLFVGKVLAESNKWIIAAHHIDDVLEKSKPELPYNQVINKLEQHPEISLDIRYFHALRSVKVFNDSLADCLFPAAILPSEADKPLIESIGIVEAKAHFIGLQKFSTQDLVRSTTSSKIIGFKRGNTFGGTIDTLSHHQLIPLNTGADIVLLLQQNRIDIFLGYFPDAQLLVGEDYSQSGFKVSDFPFYKQKDAFKCFDTPSNRKLVEFLNEAIAELHNSNFVNELFKK</sequence>